<feature type="signal peptide" evidence="1">
    <location>
        <begin position="1"/>
        <end position="30"/>
    </location>
</feature>
<sequence length="114" mass="12712">MLITHRQFPKLLLLSGLTIAILTTSQSLSASEKDELASTLNLIQQVQHSLERARSASAQADSDQTRYYFDYLSASDDLNVIKLGIGNYLEPARAQPLDGHLLSGQYRKDAFKCR</sequence>
<dbReference type="EMBL" id="MRWD01000100">
    <property type="protein sequence ID" value="ORJ18660.1"/>
    <property type="molecule type" value="Genomic_DNA"/>
</dbReference>
<evidence type="ECO:0000256" key="1">
    <source>
        <dbReference type="SAM" id="SignalP"/>
    </source>
</evidence>
<dbReference type="Proteomes" id="UP000192722">
    <property type="component" value="Unassembled WGS sequence"/>
</dbReference>
<reference evidence="2 3" key="1">
    <citation type="journal article" date="2017" name="Int. J. Syst. Evol. Microbiol.">
        <title>Rouxiella badensis sp. nov. and Rouxiella silvae sp. nov. isolated from peat bog soil in Germany and emendation of the genus description.</title>
        <authorList>
            <person name="Le Fleche-Mateos A."/>
            <person name="Kugler J.H."/>
            <person name="Hansen S.H."/>
            <person name="Syldatk C."/>
            <person name="Hausmann R."/>
            <person name="Lomprez F."/>
            <person name="Vandenbogaert M."/>
            <person name="Manuguerra J.C."/>
            <person name="Grimont P.A."/>
        </authorList>
    </citation>
    <scope>NUCLEOTIDE SEQUENCE [LARGE SCALE GENOMIC DNA]</scope>
    <source>
        <strain evidence="2 3">213</strain>
    </source>
</reference>
<dbReference type="NCBIfam" id="TIGR01690">
    <property type="entry name" value="ICE_RAQPRD"/>
    <property type="match status" value="1"/>
</dbReference>
<evidence type="ECO:0008006" key="4">
    <source>
        <dbReference type="Google" id="ProtNLM"/>
    </source>
</evidence>
<evidence type="ECO:0000313" key="2">
    <source>
        <dbReference type="EMBL" id="ORJ18660.1"/>
    </source>
</evidence>
<protein>
    <recommendedName>
        <fullName evidence="4">Integrative conjugative element protein, RAQPRD family</fullName>
    </recommendedName>
</protein>
<organism evidence="2 3">
    <name type="scientific">Rouxiella silvae</name>
    <dbReference type="NCBI Taxonomy" id="1646373"/>
    <lineage>
        <taxon>Bacteria</taxon>
        <taxon>Pseudomonadati</taxon>
        <taxon>Pseudomonadota</taxon>
        <taxon>Gammaproteobacteria</taxon>
        <taxon>Enterobacterales</taxon>
        <taxon>Yersiniaceae</taxon>
        <taxon>Rouxiella</taxon>
    </lineage>
</organism>
<feature type="chain" id="PRO_5045343321" description="Integrative conjugative element protein, RAQPRD family" evidence="1">
    <location>
        <begin position="31"/>
        <end position="114"/>
    </location>
</feature>
<evidence type="ECO:0000313" key="3">
    <source>
        <dbReference type="Proteomes" id="UP000192722"/>
    </source>
</evidence>
<accession>A0ABX3TTW3</accession>
<keyword evidence="3" id="KW-1185">Reference proteome</keyword>
<dbReference type="InterPro" id="IPR019110">
    <property type="entry name" value="Uncharacterised_RAQPRD"/>
</dbReference>
<proteinExistence type="predicted"/>
<dbReference type="RefSeq" id="WP_084984575.1">
    <property type="nucleotide sequence ID" value="NZ_CBCSCF010000004.1"/>
</dbReference>
<name>A0ABX3TTW3_9GAMM</name>
<gene>
    <name evidence="2" type="ORF">BS639_24065</name>
</gene>
<keyword evidence="1" id="KW-0732">Signal</keyword>
<dbReference type="Pfam" id="PF09686">
    <property type="entry name" value="Plasmid_RAQPRD"/>
    <property type="match status" value="1"/>
</dbReference>
<comment type="caution">
    <text evidence="2">The sequence shown here is derived from an EMBL/GenBank/DDBJ whole genome shotgun (WGS) entry which is preliminary data.</text>
</comment>